<name>A0A1I5H261_9BACT</name>
<organism evidence="2 3">
    <name type="scientific">Algoriphagus ornithinivorans</name>
    <dbReference type="NCBI Taxonomy" id="226506"/>
    <lineage>
        <taxon>Bacteria</taxon>
        <taxon>Pseudomonadati</taxon>
        <taxon>Bacteroidota</taxon>
        <taxon>Cytophagia</taxon>
        <taxon>Cytophagales</taxon>
        <taxon>Cyclobacteriaceae</taxon>
        <taxon>Algoriphagus</taxon>
    </lineage>
</organism>
<sequence length="157" mass="18674">MKSEEGKLQLPILNLPDIQSKISEREQKFWIFDSLRKKELVLTPEEWVRQHWISYLISNLNYPKGLLTLEKGLKYNQLQKRTDLVVWNTEGKPYLLIECKAPQVPINQKTVEQACLYHHQLQTEYLILSNGLVHISLQWLYEEKKFVQLKKFPEAPK</sequence>
<proteinExistence type="predicted"/>
<evidence type="ECO:0000259" key="1">
    <source>
        <dbReference type="Pfam" id="PF13588"/>
    </source>
</evidence>
<accession>A0A1I5H261</accession>
<protein>
    <submittedName>
        <fullName evidence="2">Type I restriction enzyme R protein N terminus (HSDR_N)</fullName>
    </submittedName>
</protein>
<dbReference type="Proteomes" id="UP000199564">
    <property type="component" value="Unassembled WGS sequence"/>
</dbReference>
<dbReference type="InterPro" id="IPR029464">
    <property type="entry name" value="HSDR_N"/>
</dbReference>
<dbReference type="RefSeq" id="WP_091654163.1">
    <property type="nucleotide sequence ID" value="NZ_FOVW01000006.1"/>
</dbReference>
<gene>
    <name evidence="2" type="ORF">SAMN04488519_106242</name>
</gene>
<dbReference type="Gene3D" id="3.90.1570.30">
    <property type="match status" value="1"/>
</dbReference>
<feature type="domain" description="Type I restriction enzyme R protein N-terminal" evidence="1">
    <location>
        <begin position="44"/>
        <end position="153"/>
    </location>
</feature>
<reference evidence="3" key="1">
    <citation type="submission" date="2016-10" db="EMBL/GenBank/DDBJ databases">
        <authorList>
            <person name="Varghese N."/>
            <person name="Submissions S."/>
        </authorList>
    </citation>
    <scope>NUCLEOTIDE SEQUENCE [LARGE SCALE GENOMIC DNA]</scope>
    <source>
        <strain evidence="3">DSM 15282</strain>
    </source>
</reference>
<evidence type="ECO:0000313" key="3">
    <source>
        <dbReference type="Proteomes" id="UP000199564"/>
    </source>
</evidence>
<keyword evidence="3" id="KW-1185">Reference proteome</keyword>
<evidence type="ECO:0000313" key="2">
    <source>
        <dbReference type="EMBL" id="SFO42384.1"/>
    </source>
</evidence>
<dbReference type="AlphaFoldDB" id="A0A1I5H261"/>
<dbReference type="Pfam" id="PF13588">
    <property type="entry name" value="HSDR_N_2"/>
    <property type="match status" value="1"/>
</dbReference>
<dbReference type="STRING" id="226506.SAMN04488519_106242"/>
<dbReference type="EMBL" id="FOVW01000006">
    <property type="protein sequence ID" value="SFO42384.1"/>
    <property type="molecule type" value="Genomic_DNA"/>
</dbReference>